<name>A0AAV6UQE4_9ARAC</name>
<accession>A0AAV6UQE4</accession>
<dbReference type="AlphaFoldDB" id="A0AAV6UQE4"/>
<dbReference type="EMBL" id="JAFNEN010000334">
    <property type="protein sequence ID" value="KAG8185491.1"/>
    <property type="molecule type" value="Genomic_DNA"/>
</dbReference>
<evidence type="ECO:0000256" key="1">
    <source>
        <dbReference type="SAM" id="MobiDB-lite"/>
    </source>
</evidence>
<feature type="region of interest" description="Disordered" evidence="1">
    <location>
        <begin position="1"/>
        <end position="23"/>
    </location>
</feature>
<dbReference type="Proteomes" id="UP000827092">
    <property type="component" value="Unassembled WGS sequence"/>
</dbReference>
<comment type="caution">
    <text evidence="2">The sequence shown here is derived from an EMBL/GenBank/DDBJ whole genome shotgun (WGS) entry which is preliminary data.</text>
</comment>
<evidence type="ECO:0000313" key="3">
    <source>
        <dbReference type="Proteomes" id="UP000827092"/>
    </source>
</evidence>
<reference evidence="2 3" key="1">
    <citation type="journal article" date="2022" name="Nat. Ecol. Evol.">
        <title>A masculinizing supergene underlies an exaggerated male reproductive morph in a spider.</title>
        <authorList>
            <person name="Hendrickx F."/>
            <person name="De Corte Z."/>
            <person name="Sonet G."/>
            <person name="Van Belleghem S.M."/>
            <person name="Kostlbacher S."/>
            <person name="Vangestel C."/>
        </authorList>
    </citation>
    <scope>NUCLEOTIDE SEQUENCE [LARGE SCALE GENOMIC DNA]</scope>
    <source>
        <strain evidence="2">W744_W776</strain>
    </source>
</reference>
<organism evidence="2 3">
    <name type="scientific">Oedothorax gibbosus</name>
    <dbReference type="NCBI Taxonomy" id="931172"/>
    <lineage>
        <taxon>Eukaryota</taxon>
        <taxon>Metazoa</taxon>
        <taxon>Ecdysozoa</taxon>
        <taxon>Arthropoda</taxon>
        <taxon>Chelicerata</taxon>
        <taxon>Arachnida</taxon>
        <taxon>Araneae</taxon>
        <taxon>Araneomorphae</taxon>
        <taxon>Entelegynae</taxon>
        <taxon>Araneoidea</taxon>
        <taxon>Linyphiidae</taxon>
        <taxon>Erigoninae</taxon>
        <taxon>Oedothorax</taxon>
    </lineage>
</organism>
<gene>
    <name evidence="2" type="ORF">JTE90_019749</name>
</gene>
<sequence>MNPIKENEFISDSLESNHSTETENDVSMDLNVLGFFTKITQELQSHLRQNNGNEDYCEEIYENVYTNPQSGSYSYYRDLLTMAKDTGNELDTSTNLETSQSGTTEYKSRESTCSWSCSGFYNPLSGLGPFQELFEVLKHSPSEYYFQPQSYTSSYLNMDSCIPPIGLGMSTIGEKANQCEGAYPDIIDIMQWNDDIFPSGFLPQY</sequence>
<proteinExistence type="predicted"/>
<protein>
    <submittedName>
        <fullName evidence="2">Uncharacterized protein</fullName>
    </submittedName>
</protein>
<evidence type="ECO:0000313" key="2">
    <source>
        <dbReference type="EMBL" id="KAG8185491.1"/>
    </source>
</evidence>
<keyword evidence="3" id="KW-1185">Reference proteome</keyword>